<organism evidence="2 3">
    <name type="scientific">Leptospira meyeri</name>
    <dbReference type="NCBI Taxonomy" id="29508"/>
    <lineage>
        <taxon>Bacteria</taxon>
        <taxon>Pseudomonadati</taxon>
        <taxon>Spirochaetota</taxon>
        <taxon>Spirochaetia</taxon>
        <taxon>Leptospirales</taxon>
        <taxon>Leptospiraceae</taxon>
        <taxon>Leptospira</taxon>
    </lineage>
</organism>
<keyword evidence="3" id="KW-1185">Reference proteome</keyword>
<proteinExistence type="predicted"/>
<dbReference type="EMBL" id="SORO01000001">
    <property type="protein sequence ID" value="TDY71677.1"/>
    <property type="molecule type" value="Genomic_DNA"/>
</dbReference>
<gene>
    <name evidence="2" type="ORF">CLV96_0645</name>
</gene>
<dbReference type="Proteomes" id="UP000294684">
    <property type="component" value="Unassembled WGS sequence"/>
</dbReference>
<dbReference type="STRING" id="1193051.LEP1GSC017_3320"/>
<dbReference type="Pfam" id="PF25302">
    <property type="entry name" value="NADase_transloc"/>
    <property type="match status" value="1"/>
</dbReference>
<evidence type="ECO:0000313" key="3">
    <source>
        <dbReference type="Proteomes" id="UP000294684"/>
    </source>
</evidence>
<comment type="caution">
    <text evidence="2">The sequence shown here is derived from an EMBL/GenBank/DDBJ whole genome shotgun (WGS) entry which is preliminary data.</text>
</comment>
<dbReference type="AlphaFoldDB" id="A0A4R8MVB0"/>
<dbReference type="NCBIfam" id="NF047619">
    <property type="entry name" value="NADase_discoid"/>
    <property type="match status" value="1"/>
</dbReference>
<protein>
    <recommendedName>
        <fullName evidence="1">NAD glycohydrolase translocation F5/8 type C domain-containing protein</fullName>
    </recommendedName>
</protein>
<feature type="domain" description="NAD glycohydrolase translocation F5/8 type C" evidence="1">
    <location>
        <begin position="58"/>
        <end position="197"/>
    </location>
</feature>
<evidence type="ECO:0000313" key="2">
    <source>
        <dbReference type="EMBL" id="TDY71677.1"/>
    </source>
</evidence>
<accession>A0A4R8MVB0</accession>
<reference evidence="2 3" key="1">
    <citation type="submission" date="2019-03" db="EMBL/GenBank/DDBJ databases">
        <title>Genomic Encyclopedia of Archaeal and Bacterial Type Strains, Phase II (KMG-II): from individual species to whole genera.</title>
        <authorList>
            <person name="Goeker M."/>
        </authorList>
    </citation>
    <scope>NUCLEOTIDE SEQUENCE [LARGE SCALE GENOMIC DNA]</scope>
    <source>
        <strain evidence="2 3">DSM 21537</strain>
    </source>
</reference>
<name>A0A4R8MVB0_LEPME</name>
<evidence type="ECO:0000259" key="1">
    <source>
        <dbReference type="Pfam" id="PF25302"/>
    </source>
</evidence>
<sequence length="369" mass="42315">MDLFFFRKTRVSHHVFFSGMNLIQLGFLLFLFSLFFSCHTSEKQLDFGHTQSVGQMNPEEPWRFSPEFALDDKISTAFCANAKEFGSGFTLYLNSYSQFSALRILNGYHKSANELKTNDSIKKLRLSSFTMETNDQKSKMKIGSTMDLEIGKPKFGKSGFQVLDLDSKFQGNVIRLEILETYGLGSTGRVCISEVQFGEIQNDKFLFYPWVSFDKIKRTIEQFGKAERHFAGFKQLVLANEKGTISFYDQGTILPVFFKADQTFSFSEMYGEGDPLGFLPSIVGTYTILQSSEEGLELNLSYFDGGGIERNISWIFKRAEVGDEDYENFKTKLGTRFSEVFNPKTHFLLVLKEKESGRTFYHYELPKPK</sequence>
<dbReference type="InterPro" id="IPR057561">
    <property type="entry name" value="NADase_transloc"/>
</dbReference>